<dbReference type="Proteomes" id="UP000233781">
    <property type="component" value="Unassembled WGS sequence"/>
</dbReference>
<name>A0A2N3YG50_9MICO</name>
<evidence type="ECO:0000313" key="4">
    <source>
        <dbReference type="Proteomes" id="UP000233781"/>
    </source>
</evidence>
<feature type="transmembrane region" description="Helical" evidence="2">
    <location>
        <begin position="33"/>
        <end position="53"/>
    </location>
</feature>
<keyword evidence="2" id="KW-0472">Membrane</keyword>
<dbReference type="AlphaFoldDB" id="A0A2N3YG50"/>
<organism evidence="3 4">
    <name type="scientific">Phycicoccus duodecadis</name>
    <dbReference type="NCBI Taxonomy" id="173053"/>
    <lineage>
        <taxon>Bacteria</taxon>
        <taxon>Bacillati</taxon>
        <taxon>Actinomycetota</taxon>
        <taxon>Actinomycetes</taxon>
        <taxon>Micrococcales</taxon>
        <taxon>Intrasporangiaceae</taxon>
        <taxon>Phycicoccus</taxon>
    </lineage>
</organism>
<dbReference type="EMBL" id="PJNE01000001">
    <property type="protein sequence ID" value="PKW25790.1"/>
    <property type="molecule type" value="Genomic_DNA"/>
</dbReference>
<sequence length="98" mass="10273">MDNRDGTLGPMSTFAALIAAEGSTPRELPIPPWLIAVIALLAFAFLLGLTWSFRGTHNKYAPPGSHGHGAAGRHGAPDGQGAPVGHDEPHWPESPGHH</sequence>
<protein>
    <submittedName>
        <fullName evidence="3">Uncharacterized protein</fullName>
    </submittedName>
</protein>
<evidence type="ECO:0000256" key="1">
    <source>
        <dbReference type="SAM" id="MobiDB-lite"/>
    </source>
</evidence>
<feature type="compositionally biased region" description="Basic and acidic residues" evidence="1">
    <location>
        <begin position="85"/>
        <end position="98"/>
    </location>
</feature>
<keyword evidence="2" id="KW-1133">Transmembrane helix</keyword>
<keyword evidence="4" id="KW-1185">Reference proteome</keyword>
<evidence type="ECO:0000256" key="2">
    <source>
        <dbReference type="SAM" id="Phobius"/>
    </source>
</evidence>
<gene>
    <name evidence="3" type="ORF">ATL31_0591</name>
</gene>
<feature type="region of interest" description="Disordered" evidence="1">
    <location>
        <begin position="58"/>
        <end position="98"/>
    </location>
</feature>
<comment type="caution">
    <text evidence="3">The sequence shown here is derived from an EMBL/GenBank/DDBJ whole genome shotgun (WGS) entry which is preliminary data.</text>
</comment>
<keyword evidence="2" id="KW-0812">Transmembrane</keyword>
<evidence type="ECO:0000313" key="3">
    <source>
        <dbReference type="EMBL" id="PKW25790.1"/>
    </source>
</evidence>
<reference evidence="3 4" key="1">
    <citation type="submission" date="2017-12" db="EMBL/GenBank/DDBJ databases">
        <title>Sequencing the genomes of 1000 Actinobacteria strains.</title>
        <authorList>
            <person name="Klenk H.-P."/>
        </authorList>
    </citation>
    <scope>NUCLEOTIDE SEQUENCE [LARGE SCALE GENOMIC DNA]</scope>
    <source>
        <strain evidence="3 4">DSM 12806</strain>
    </source>
</reference>
<proteinExistence type="predicted"/>
<accession>A0A2N3YG50</accession>